<name>F2AQ92_RHOBT</name>
<dbReference type="NCBIfam" id="TIGR03187">
    <property type="entry name" value="DGQHR"/>
    <property type="match status" value="1"/>
</dbReference>
<accession>F2AQ92</accession>
<dbReference type="EMBL" id="AFAR01000108">
    <property type="protein sequence ID" value="EGF28178.1"/>
    <property type="molecule type" value="Genomic_DNA"/>
</dbReference>
<reference evidence="1 2" key="1">
    <citation type="journal article" date="2013" name="Mar. Genomics">
        <title>Expression of sulfatases in Rhodopirellula baltica and the diversity of sulfatases in the genus Rhodopirellula.</title>
        <authorList>
            <person name="Wegner C.E."/>
            <person name="Richter-Heitmann T."/>
            <person name="Klindworth A."/>
            <person name="Klockow C."/>
            <person name="Richter M."/>
            <person name="Achstetter T."/>
            <person name="Glockner F.O."/>
            <person name="Harder J."/>
        </authorList>
    </citation>
    <scope>NUCLEOTIDE SEQUENCE [LARGE SCALE GENOMIC DNA]</scope>
    <source>
        <strain evidence="1 2">WH47</strain>
    </source>
</reference>
<organism evidence="1 2">
    <name type="scientific">Rhodopirellula baltica WH47</name>
    <dbReference type="NCBI Taxonomy" id="991778"/>
    <lineage>
        <taxon>Bacteria</taxon>
        <taxon>Pseudomonadati</taxon>
        <taxon>Planctomycetota</taxon>
        <taxon>Planctomycetia</taxon>
        <taxon>Pirellulales</taxon>
        <taxon>Pirellulaceae</taxon>
        <taxon>Rhodopirellula</taxon>
    </lineage>
</organism>
<dbReference type="Pfam" id="PF14072">
    <property type="entry name" value="DndB"/>
    <property type="match status" value="1"/>
</dbReference>
<protein>
    <submittedName>
        <fullName evidence="1">DNA sulfur modification protein DndB</fullName>
    </submittedName>
</protein>
<sequence length="364" mass="41278">MPSFEYVFPSIRGIQAGREYYISMCPMRLIPRIFLFDEEELRPELRSQRTLNKQRVPDITRYILQNPQEYTFSAITASIDGEVNFEPIEDEGDGRDMGRLHIPMSAKFVINDGQHRRAAIEAALYENPEMGDETISVVFFMDIGLKRTQQMFADLNRYAVRPTMSIGILYDHRDESSIISKSIVQRVPVFNDLCELEKATISNRSIKLFTLSGVHSATQALLSGTDIEGIDEKIDLASDFWCEVADKIPDWELARKREVSAADLRSDFIHAHSLALSAIARAGKALLALHPKDWKAKLKPLLKIDWSRTNTKLWEGRAMVAGRLSKKNVNIALTANVLKKQLGLALTAEENEMEKQYKSNSNGK</sequence>
<dbReference type="NCBIfam" id="TIGR03233">
    <property type="entry name" value="DNA_S_dndB"/>
    <property type="match status" value="1"/>
</dbReference>
<dbReference type="PATRIC" id="fig|991778.3.peg.1974"/>
<dbReference type="AlphaFoldDB" id="F2AQ92"/>
<dbReference type="InterPro" id="IPR017642">
    <property type="entry name" value="DNA_S_mod_DndB"/>
</dbReference>
<dbReference type="InterPro" id="IPR017601">
    <property type="entry name" value="DGQHR-contain_dom"/>
</dbReference>
<comment type="caution">
    <text evidence="1">The sequence shown here is derived from an EMBL/GenBank/DDBJ whole genome shotgun (WGS) entry which is preliminary data.</text>
</comment>
<dbReference type="RefSeq" id="WP_007325803.1">
    <property type="nucleotide sequence ID" value="NZ_AFAR01000108.1"/>
</dbReference>
<evidence type="ECO:0000313" key="2">
    <source>
        <dbReference type="Proteomes" id="UP000006222"/>
    </source>
</evidence>
<dbReference type="Proteomes" id="UP000006222">
    <property type="component" value="Unassembled WGS sequence"/>
</dbReference>
<evidence type="ECO:0000313" key="1">
    <source>
        <dbReference type="EMBL" id="EGF28178.1"/>
    </source>
</evidence>
<proteinExistence type="predicted"/>
<dbReference type="CDD" id="cd16412">
    <property type="entry name" value="dndB"/>
    <property type="match status" value="1"/>
</dbReference>
<gene>
    <name evidence="1" type="ORF">RBWH47_04619</name>
</gene>